<dbReference type="AlphaFoldDB" id="S8D8C8"/>
<keyword evidence="1" id="KW-0812">Transmembrane</keyword>
<keyword evidence="1" id="KW-1133">Transmembrane helix</keyword>
<organism evidence="2 3">
    <name type="scientific">Genlisea aurea</name>
    <dbReference type="NCBI Taxonomy" id="192259"/>
    <lineage>
        <taxon>Eukaryota</taxon>
        <taxon>Viridiplantae</taxon>
        <taxon>Streptophyta</taxon>
        <taxon>Embryophyta</taxon>
        <taxon>Tracheophyta</taxon>
        <taxon>Spermatophyta</taxon>
        <taxon>Magnoliopsida</taxon>
        <taxon>eudicotyledons</taxon>
        <taxon>Gunneridae</taxon>
        <taxon>Pentapetalae</taxon>
        <taxon>asterids</taxon>
        <taxon>lamiids</taxon>
        <taxon>Lamiales</taxon>
        <taxon>Lentibulariaceae</taxon>
        <taxon>Genlisea</taxon>
    </lineage>
</organism>
<dbReference type="Proteomes" id="UP000015453">
    <property type="component" value="Unassembled WGS sequence"/>
</dbReference>
<feature type="non-terminal residue" evidence="2">
    <location>
        <position position="1"/>
    </location>
</feature>
<dbReference type="PANTHER" id="PTHR31133:SF12">
    <property type="entry name" value="MEMBRANE PROTEIN"/>
    <property type="match status" value="1"/>
</dbReference>
<evidence type="ECO:0000313" key="3">
    <source>
        <dbReference type="Proteomes" id="UP000015453"/>
    </source>
</evidence>
<proteinExistence type="predicted"/>
<reference evidence="2 3" key="1">
    <citation type="journal article" date="2013" name="BMC Genomics">
        <title>The miniature genome of a carnivorous plant Genlisea aurea contains a low number of genes and short non-coding sequences.</title>
        <authorList>
            <person name="Leushkin E.V."/>
            <person name="Sutormin R.A."/>
            <person name="Nabieva E.R."/>
            <person name="Penin A.A."/>
            <person name="Kondrashov A.S."/>
            <person name="Logacheva M.D."/>
        </authorList>
    </citation>
    <scope>NUCLEOTIDE SEQUENCE [LARGE SCALE GENOMIC DNA]</scope>
</reference>
<dbReference type="PANTHER" id="PTHR31133">
    <property type="entry name" value="MEMBRANE PROTEIN"/>
    <property type="match status" value="1"/>
</dbReference>
<evidence type="ECO:0000256" key="1">
    <source>
        <dbReference type="SAM" id="Phobius"/>
    </source>
</evidence>
<comment type="caution">
    <text evidence="2">The sequence shown here is derived from an EMBL/GenBank/DDBJ whole genome shotgun (WGS) entry which is preliminary data.</text>
</comment>
<dbReference type="OrthoDB" id="1054248at2759"/>
<protein>
    <submittedName>
        <fullName evidence="2">Uncharacterized protein</fullName>
    </submittedName>
</protein>
<sequence>WLKALYVVLAFCSVLFFGAIKSLIIGPIAGSIVVFGNLGIILGLFPAHVSWTVYTIIKTNRFDIPLKIAILACLPALFVIWLALGIAGTVLVGIGYGFFTPWIASFEAFRHENGSSILFHSIADGTWETIKGSCTVVRDFADLCLHSYPLCLKDIRENSSSNDLQPLR</sequence>
<dbReference type="InterPro" id="IPR040229">
    <property type="entry name" value="At3g27390-like"/>
</dbReference>
<evidence type="ECO:0000313" key="2">
    <source>
        <dbReference type="EMBL" id="EPS58933.1"/>
    </source>
</evidence>
<keyword evidence="3" id="KW-1185">Reference proteome</keyword>
<gene>
    <name evidence="2" type="ORF">M569_15879</name>
</gene>
<name>S8D8C8_9LAMI</name>
<feature type="transmembrane region" description="Helical" evidence="1">
    <location>
        <begin position="69"/>
        <end position="99"/>
    </location>
</feature>
<accession>S8D8C8</accession>
<dbReference type="EMBL" id="AUSU01008781">
    <property type="protein sequence ID" value="EPS58933.1"/>
    <property type="molecule type" value="Genomic_DNA"/>
</dbReference>
<keyword evidence="1" id="KW-0472">Membrane</keyword>
<feature type="transmembrane region" description="Helical" evidence="1">
    <location>
        <begin position="32"/>
        <end position="57"/>
    </location>
</feature>